<feature type="compositionally biased region" description="Basic and acidic residues" evidence="1">
    <location>
        <begin position="448"/>
        <end position="457"/>
    </location>
</feature>
<organism evidence="2 3">
    <name type="scientific">Eimeria maxima</name>
    <name type="common">Coccidian parasite</name>
    <dbReference type="NCBI Taxonomy" id="5804"/>
    <lineage>
        <taxon>Eukaryota</taxon>
        <taxon>Sar</taxon>
        <taxon>Alveolata</taxon>
        <taxon>Apicomplexa</taxon>
        <taxon>Conoidasida</taxon>
        <taxon>Coccidia</taxon>
        <taxon>Eucoccidiorida</taxon>
        <taxon>Eimeriorina</taxon>
        <taxon>Eimeriidae</taxon>
        <taxon>Eimeria</taxon>
    </lineage>
</organism>
<dbReference type="OMA" id="QCANCSD"/>
<reference evidence="2" key="1">
    <citation type="submission" date="2013-10" db="EMBL/GenBank/DDBJ databases">
        <title>Genomic analysis of the causative agents of coccidiosis in chickens.</title>
        <authorList>
            <person name="Reid A.J."/>
            <person name="Blake D."/>
            <person name="Billington K."/>
            <person name="Browne H."/>
            <person name="Dunn M."/>
            <person name="Hung S."/>
            <person name="Kawahara F."/>
            <person name="Miranda-Saavedra D."/>
            <person name="Mourier T."/>
            <person name="Nagra H."/>
            <person name="Otto T.D."/>
            <person name="Rawlings N."/>
            <person name="Sanchez A."/>
            <person name="Sanders M."/>
            <person name="Subramaniam C."/>
            <person name="Tay Y."/>
            <person name="Dear P."/>
            <person name="Doerig C."/>
            <person name="Gruber A."/>
            <person name="Parkinson J."/>
            <person name="Shirley M."/>
            <person name="Wan K.L."/>
            <person name="Berriman M."/>
            <person name="Tomley F."/>
            <person name="Pain A."/>
        </authorList>
    </citation>
    <scope>NUCLEOTIDE SEQUENCE [LARGE SCALE GENOMIC DNA]</scope>
    <source>
        <strain evidence="2">Weybridge</strain>
    </source>
</reference>
<feature type="region of interest" description="Disordered" evidence="1">
    <location>
        <begin position="179"/>
        <end position="199"/>
    </location>
</feature>
<name>U6M4P8_EIMMA</name>
<feature type="compositionally biased region" description="Low complexity" evidence="1">
    <location>
        <begin position="28"/>
        <end position="38"/>
    </location>
</feature>
<dbReference type="Proteomes" id="UP000030763">
    <property type="component" value="Unassembled WGS sequence"/>
</dbReference>
<evidence type="ECO:0000313" key="3">
    <source>
        <dbReference type="Proteomes" id="UP000030763"/>
    </source>
</evidence>
<feature type="region of interest" description="Disordered" evidence="1">
    <location>
        <begin position="532"/>
        <end position="606"/>
    </location>
</feature>
<dbReference type="EMBL" id="HG720175">
    <property type="protein sequence ID" value="CDJ59197.1"/>
    <property type="molecule type" value="Genomic_DNA"/>
</dbReference>
<feature type="non-terminal residue" evidence="2">
    <location>
        <position position="937"/>
    </location>
</feature>
<feature type="compositionally biased region" description="Polar residues" evidence="1">
    <location>
        <begin position="568"/>
        <end position="600"/>
    </location>
</feature>
<feature type="compositionally biased region" description="Low complexity" evidence="1">
    <location>
        <begin position="896"/>
        <end position="905"/>
    </location>
</feature>
<evidence type="ECO:0000313" key="2">
    <source>
        <dbReference type="EMBL" id="CDJ59197.1"/>
    </source>
</evidence>
<dbReference type="GeneID" id="25339600"/>
<feature type="compositionally biased region" description="Basic and acidic residues" evidence="1">
    <location>
        <begin position="414"/>
        <end position="429"/>
    </location>
</feature>
<feature type="compositionally biased region" description="Polar residues" evidence="1">
    <location>
        <begin position="1"/>
        <end position="11"/>
    </location>
</feature>
<evidence type="ECO:0000256" key="1">
    <source>
        <dbReference type="SAM" id="MobiDB-lite"/>
    </source>
</evidence>
<feature type="compositionally biased region" description="Low complexity" evidence="1">
    <location>
        <begin position="179"/>
        <end position="196"/>
    </location>
</feature>
<feature type="compositionally biased region" description="Polar residues" evidence="1">
    <location>
        <begin position="121"/>
        <end position="135"/>
    </location>
</feature>
<gene>
    <name evidence="2" type="ORF">EMWEY_00056140</name>
</gene>
<dbReference type="VEuPathDB" id="ToxoDB:EMWEY_00056140"/>
<dbReference type="RefSeq" id="XP_013335845.1">
    <property type="nucleotide sequence ID" value="XM_013480391.1"/>
</dbReference>
<dbReference type="OrthoDB" id="347895at2759"/>
<accession>U6M4P8</accession>
<feature type="region of interest" description="Disordered" evidence="1">
    <location>
        <begin position="890"/>
        <end position="937"/>
    </location>
</feature>
<feature type="region of interest" description="Disordered" evidence="1">
    <location>
        <begin position="808"/>
        <end position="829"/>
    </location>
</feature>
<feature type="compositionally biased region" description="Polar residues" evidence="1">
    <location>
        <begin position="436"/>
        <end position="446"/>
    </location>
</feature>
<feature type="compositionally biased region" description="Polar residues" evidence="1">
    <location>
        <begin position="536"/>
        <end position="553"/>
    </location>
</feature>
<feature type="compositionally biased region" description="Low complexity" evidence="1">
    <location>
        <begin position="808"/>
        <end position="818"/>
    </location>
</feature>
<dbReference type="AlphaFoldDB" id="U6M4P8"/>
<feature type="compositionally biased region" description="Basic and acidic residues" evidence="1">
    <location>
        <begin position="920"/>
        <end position="930"/>
    </location>
</feature>
<feature type="region of interest" description="Disordered" evidence="1">
    <location>
        <begin position="414"/>
        <end position="515"/>
    </location>
</feature>
<feature type="region of interest" description="Disordered" evidence="1">
    <location>
        <begin position="119"/>
        <end position="147"/>
    </location>
</feature>
<sequence length="937" mass="96294">MGPSSRSTHNAGSLPPNASPAPLTYEQSNRSNSNNNGSHVPQLDLAHAAEVAASHQGSPWVQGPLASAMDTTRSQQCANCSDCMLPCKVFLGLSAPKAPKLPAPNLTDPKQTCVPVRAPGQQASVGAKSSRTVSSDRIPGRAASSMQTQPGFIHPVPLVLSSTAVACLQERGRTLDSQRASAGAAQVSSSMQAQQSRPSSQYPLVRAAVVPLNRPIIAPVYRGQLQTPVITTAQSVSGVVPSGQFPAYIVPAPSSGAFAETQAGGAAGAGAAAAAQAAAPYATFAAQNSHLPVAIFFECIAICMLNSSNQRELGFTRSLDVHLCAAGWREDAMPSGCKWRTSVAPPLPRVHAAAASNPVAAYDETGMKSGRVSERRNVENVTEDQQPIELDPSLRDVLDGQMLSSRSRLLAMELKEPDSGDVSVKDRSEMIPGITNLRTGVNTGREPSNLEDKDGSDSQKAVAVRSFDKPKPLETEDQASGRNALVQGDQHVPGFSLPFGAAPHEQAGRPHDESQLRKPAIEGLKGAAAEVADSFAETSPSTWTQFESTTALESSARGRDIKIDRKPLQQQHTWTTLTGSKSPTASDANSPPTPENTTGTPIIGLAPRVRDAYVDDALEKPASHNGDPSVIPLLDVQQSRSKELIFSESKRATEQFSKELPGMLPNKAVEGAPKAESGARAKAAEPSTGEKAVVRRQLWVWMGRAVVGVEGKSEGDVKDAKAAGPKAGPALLPKKSMGVLPKKALPVAAKTESGAVAKGAEGEAGEKAVVGVDGKSEGEVKDGKAAGPKAGPAVLPKKAAAVLPKKAVEGAPKAESGAGAKGAEGEAGEKAVVGVDGKSAKAAEGEAGEKAVVGVDVKSEGEVKDAKAAGPKAGPAVLPKKAAAVLPKKAVEGAPKAESGAVAKGAEGEAGEKAVVSVDVKSEGEVKDGKAAGPKAG</sequence>
<feature type="region of interest" description="Disordered" evidence="1">
    <location>
        <begin position="1"/>
        <end position="40"/>
    </location>
</feature>
<keyword evidence="3" id="KW-1185">Reference proteome</keyword>
<protein>
    <submittedName>
        <fullName evidence="2">Uncharacterized protein</fullName>
    </submittedName>
</protein>
<proteinExistence type="predicted"/>
<feature type="compositionally biased region" description="Basic and acidic residues" evidence="1">
    <location>
        <begin position="556"/>
        <end position="567"/>
    </location>
</feature>
<feature type="compositionally biased region" description="Basic and acidic residues" evidence="1">
    <location>
        <begin position="506"/>
        <end position="515"/>
    </location>
</feature>
<reference evidence="2" key="2">
    <citation type="submission" date="2013-10" db="EMBL/GenBank/DDBJ databases">
        <authorList>
            <person name="Aslett M."/>
        </authorList>
    </citation>
    <scope>NUCLEOTIDE SEQUENCE [LARGE SCALE GENOMIC DNA]</scope>
    <source>
        <strain evidence="2">Weybridge</strain>
    </source>
</reference>